<dbReference type="RefSeq" id="WP_346762313.1">
    <property type="nucleotide sequence ID" value="NZ_JAUJEB010000012.1"/>
</dbReference>
<dbReference type="Proteomes" id="UP001172083">
    <property type="component" value="Unassembled WGS sequence"/>
</dbReference>
<name>A0ABT8LGN7_9BACT</name>
<evidence type="ECO:0000313" key="2">
    <source>
        <dbReference type="Proteomes" id="UP001172083"/>
    </source>
</evidence>
<reference evidence="1" key="1">
    <citation type="submission" date="2023-06" db="EMBL/GenBank/DDBJ databases">
        <title>Genomic of Agaribacillus aureum.</title>
        <authorList>
            <person name="Wang G."/>
        </authorList>
    </citation>
    <scope>NUCLEOTIDE SEQUENCE</scope>
    <source>
        <strain evidence="1">BMA12</strain>
    </source>
</reference>
<protein>
    <recommendedName>
        <fullName evidence="3">STAS/SEC14 domain-containing protein</fullName>
    </recommendedName>
</protein>
<keyword evidence="2" id="KW-1185">Reference proteome</keyword>
<evidence type="ECO:0000313" key="1">
    <source>
        <dbReference type="EMBL" id="MDN5216975.1"/>
    </source>
</evidence>
<proteinExistence type="predicted"/>
<organism evidence="1 2">
    <name type="scientific">Agaribacillus aureus</name>
    <dbReference type="NCBI Taxonomy" id="3051825"/>
    <lineage>
        <taxon>Bacteria</taxon>
        <taxon>Pseudomonadati</taxon>
        <taxon>Bacteroidota</taxon>
        <taxon>Cytophagia</taxon>
        <taxon>Cytophagales</taxon>
        <taxon>Splendidivirgaceae</taxon>
        <taxon>Agaribacillus</taxon>
    </lineage>
</organism>
<comment type="caution">
    <text evidence="1">The sequence shown here is derived from an EMBL/GenBank/DDBJ whole genome shotgun (WGS) entry which is preliminary data.</text>
</comment>
<accession>A0ABT8LGN7</accession>
<sequence length="152" mass="17647">MAEIKIIVTRWYPEKQLLVTQISGDMEENDIERWENSLLNTLGLIENNSVFKAFVNTNGFTAINLDVQKKYRSVIPRTLAAYDWRVGYIDLLEDEAEKMTYKNTRGIKCVGAAHCHHDETKMTIFDDHFGTERERFFADPDLASQWIENLAV</sequence>
<evidence type="ECO:0008006" key="3">
    <source>
        <dbReference type="Google" id="ProtNLM"/>
    </source>
</evidence>
<dbReference type="EMBL" id="JAUJEB010000012">
    <property type="protein sequence ID" value="MDN5216975.1"/>
    <property type="molecule type" value="Genomic_DNA"/>
</dbReference>
<gene>
    <name evidence="1" type="ORF">QQ020_33200</name>
</gene>